<name>A0A917RM34_9ACTN</name>
<reference evidence="1" key="1">
    <citation type="journal article" date="2014" name="Int. J. Syst. Evol. Microbiol.">
        <title>Complete genome sequence of Corynebacterium casei LMG S-19264T (=DSM 44701T), isolated from a smear-ripened cheese.</title>
        <authorList>
            <consortium name="US DOE Joint Genome Institute (JGI-PGF)"/>
            <person name="Walter F."/>
            <person name="Albersmeier A."/>
            <person name="Kalinowski J."/>
            <person name="Ruckert C."/>
        </authorList>
    </citation>
    <scope>NUCLEOTIDE SEQUENCE</scope>
    <source>
        <strain evidence="1">JCM 13064</strain>
    </source>
</reference>
<reference evidence="1" key="2">
    <citation type="submission" date="2020-09" db="EMBL/GenBank/DDBJ databases">
        <authorList>
            <person name="Sun Q."/>
            <person name="Ohkuma M."/>
        </authorList>
    </citation>
    <scope>NUCLEOTIDE SEQUENCE</scope>
    <source>
        <strain evidence="1">JCM 13064</strain>
    </source>
</reference>
<proteinExistence type="predicted"/>
<organism evidence="1 2">
    <name type="scientific">Sphaerisporangium melleum</name>
    <dbReference type="NCBI Taxonomy" id="321316"/>
    <lineage>
        <taxon>Bacteria</taxon>
        <taxon>Bacillati</taxon>
        <taxon>Actinomycetota</taxon>
        <taxon>Actinomycetes</taxon>
        <taxon>Streptosporangiales</taxon>
        <taxon>Streptosporangiaceae</taxon>
        <taxon>Sphaerisporangium</taxon>
    </lineage>
</organism>
<evidence type="ECO:0000313" key="1">
    <source>
        <dbReference type="EMBL" id="GGL13333.1"/>
    </source>
</evidence>
<dbReference type="AlphaFoldDB" id="A0A917RM34"/>
<dbReference type="Proteomes" id="UP000645217">
    <property type="component" value="Unassembled WGS sequence"/>
</dbReference>
<sequence length="68" mass="6657">MPVASVFPATFRHRPEAALTNADAAADAGAAHVSAADTIISAAAIAASKVLLRDGKGECNAILLGVGA</sequence>
<gene>
    <name evidence="1" type="ORF">GCM10007964_64300</name>
</gene>
<dbReference type="EMBL" id="BMNT01000046">
    <property type="protein sequence ID" value="GGL13333.1"/>
    <property type="molecule type" value="Genomic_DNA"/>
</dbReference>
<accession>A0A917RM34</accession>
<keyword evidence="2" id="KW-1185">Reference proteome</keyword>
<comment type="caution">
    <text evidence="1">The sequence shown here is derived from an EMBL/GenBank/DDBJ whole genome shotgun (WGS) entry which is preliminary data.</text>
</comment>
<protein>
    <submittedName>
        <fullName evidence="1">Uncharacterized protein</fullName>
    </submittedName>
</protein>
<evidence type="ECO:0000313" key="2">
    <source>
        <dbReference type="Proteomes" id="UP000645217"/>
    </source>
</evidence>